<evidence type="ECO:0000259" key="4">
    <source>
        <dbReference type="Pfam" id="PF01212"/>
    </source>
</evidence>
<dbReference type="InterPro" id="IPR015422">
    <property type="entry name" value="PyrdxlP-dep_Trfase_small"/>
</dbReference>
<dbReference type="GO" id="GO:0006520">
    <property type="term" value="P:amino acid metabolic process"/>
    <property type="evidence" value="ECO:0007669"/>
    <property type="project" value="InterPro"/>
</dbReference>
<dbReference type="InterPro" id="IPR015424">
    <property type="entry name" value="PyrdxlP-dep_Trfase"/>
</dbReference>
<dbReference type="Gene3D" id="3.90.1150.10">
    <property type="entry name" value="Aspartate Aminotransferase, domain 1"/>
    <property type="match status" value="1"/>
</dbReference>
<keyword evidence="3" id="KW-0663">Pyridoxal phosphate</keyword>
<evidence type="ECO:0000313" key="6">
    <source>
        <dbReference type="Proteomes" id="UP000320551"/>
    </source>
</evidence>
<comment type="caution">
    <text evidence="5">The sequence shown here is derived from an EMBL/GenBank/DDBJ whole genome shotgun (WGS) entry which is preliminary data.</text>
</comment>
<dbReference type="Pfam" id="PF01212">
    <property type="entry name" value="Beta_elim_lyase"/>
    <property type="match status" value="1"/>
</dbReference>
<dbReference type="EMBL" id="SFBK01000260">
    <property type="protein sequence ID" value="TRU19083.1"/>
    <property type="molecule type" value="Genomic_DNA"/>
</dbReference>
<dbReference type="GO" id="GO:0016829">
    <property type="term" value="F:lyase activity"/>
    <property type="evidence" value="ECO:0007669"/>
    <property type="project" value="InterPro"/>
</dbReference>
<sequence>MSLTSRIQILELTGHNLDIVPREHIELDLQTDSLIHQTVSIPDNRDSQLSQRTSSDGLSPEQIFSQYFGFPYVMAVSQGRLAEAILSQAIIRNGHYIPGSSLFPTTRIHQERHGGASVEVMCPESLDIRNSYPFKGNIDINALERTIENYHPNWIPYICIEPCNNAVGGHPISLENMCAVAELARHYKIPVYLDGCRIIDNALMIQEREEGYQNTSIDEIIRQFCSYADGCTMSATKDFPTSIGGFLAVRDPKLFYRCLDNLVLFGSGLSHDAQELLSCAIIDMDRVTSLVRRRINLVKKLHEALRNHQNLVQPVGGHGVFLEINAQCLDLPDTHHPAQAFLYQLFKDYGIRGSLNSSSLTQIANKLCLVRFAVPILGLEEEAINQVADGISSLLTAKKKIQGLKIVAKGSGLTGFLRSRYRPMDLVTSN</sequence>
<evidence type="ECO:0000313" key="5">
    <source>
        <dbReference type="EMBL" id="TRU19083.1"/>
    </source>
</evidence>
<dbReference type="PANTHER" id="PTHR32325:SF4">
    <property type="entry name" value="TRYPTOPHANASE"/>
    <property type="match status" value="1"/>
</dbReference>
<gene>
    <name evidence="5" type="ORF">EWV80_19835</name>
</gene>
<comment type="cofactor">
    <cofactor evidence="1">
        <name>pyridoxal 5'-phosphate</name>
        <dbReference type="ChEBI" id="CHEBI:597326"/>
    </cofactor>
</comment>
<feature type="domain" description="Aromatic amino acid beta-eliminating lyase/threonine aldolase" evidence="4">
    <location>
        <begin position="61"/>
        <end position="313"/>
    </location>
</feature>
<accession>A0A552DA59</accession>
<dbReference type="Gene3D" id="3.40.640.10">
    <property type="entry name" value="Type I PLP-dependent aspartate aminotransferase-like (Major domain)"/>
    <property type="match status" value="1"/>
</dbReference>
<evidence type="ECO:0000256" key="1">
    <source>
        <dbReference type="ARBA" id="ARBA00001933"/>
    </source>
</evidence>
<evidence type="ECO:0000256" key="2">
    <source>
        <dbReference type="ARBA" id="ARBA00009721"/>
    </source>
</evidence>
<proteinExistence type="inferred from homology"/>
<dbReference type="SUPFAM" id="SSF53383">
    <property type="entry name" value="PLP-dependent transferases"/>
    <property type="match status" value="1"/>
</dbReference>
<name>A0A552DA59_MICAE</name>
<organism evidence="5 6">
    <name type="scientific">Microcystis aeruginosa Ma_QC_B_20070730_S2</name>
    <dbReference type="NCBI Taxonomy" id="2486256"/>
    <lineage>
        <taxon>Bacteria</taxon>
        <taxon>Bacillati</taxon>
        <taxon>Cyanobacteriota</taxon>
        <taxon>Cyanophyceae</taxon>
        <taxon>Oscillatoriophycideae</taxon>
        <taxon>Chroococcales</taxon>
        <taxon>Microcystaceae</taxon>
        <taxon>Microcystis</taxon>
    </lineage>
</organism>
<reference evidence="5 6" key="1">
    <citation type="submission" date="2019-01" db="EMBL/GenBank/DDBJ databases">
        <title>Coherence of Microcystis species and biogeography revealed through population genomics.</title>
        <authorList>
            <person name="Perez-Carrascal O.M."/>
            <person name="Terrat Y."/>
            <person name="Giani A."/>
            <person name="Fortin N."/>
            <person name="Tromas N."/>
            <person name="Shapiro B.J."/>
        </authorList>
    </citation>
    <scope>NUCLEOTIDE SEQUENCE [LARGE SCALE GENOMIC DNA]</scope>
    <source>
        <strain evidence="5">Ma_QC_B_20070730_S2</strain>
    </source>
</reference>
<dbReference type="AlphaFoldDB" id="A0A552DA59"/>
<dbReference type="PANTHER" id="PTHR32325">
    <property type="entry name" value="BETA-ELIMINATING LYASE-LIKE PROTEIN-RELATED"/>
    <property type="match status" value="1"/>
</dbReference>
<protein>
    <recommendedName>
        <fullName evidence="4">Aromatic amino acid beta-eliminating lyase/threonine aldolase domain-containing protein</fullName>
    </recommendedName>
</protein>
<evidence type="ECO:0000256" key="3">
    <source>
        <dbReference type="ARBA" id="ARBA00022898"/>
    </source>
</evidence>
<dbReference type="InterPro" id="IPR001597">
    <property type="entry name" value="ArAA_b-elim_lyase/Thr_aldolase"/>
</dbReference>
<dbReference type="InterPro" id="IPR015421">
    <property type="entry name" value="PyrdxlP-dep_Trfase_major"/>
</dbReference>
<comment type="similarity">
    <text evidence="2">Belongs to the beta-eliminating lyase family.</text>
</comment>
<dbReference type="Proteomes" id="UP000320551">
    <property type="component" value="Unassembled WGS sequence"/>
</dbReference>